<organism evidence="4 5">
    <name type="scientific">Panaeolus cyanescens</name>
    <dbReference type="NCBI Taxonomy" id="181874"/>
    <lineage>
        <taxon>Eukaryota</taxon>
        <taxon>Fungi</taxon>
        <taxon>Dikarya</taxon>
        <taxon>Basidiomycota</taxon>
        <taxon>Agaricomycotina</taxon>
        <taxon>Agaricomycetes</taxon>
        <taxon>Agaricomycetidae</taxon>
        <taxon>Agaricales</taxon>
        <taxon>Agaricineae</taxon>
        <taxon>Galeropsidaceae</taxon>
        <taxon>Panaeolus</taxon>
    </lineage>
</organism>
<keyword evidence="1" id="KW-0238">DNA-binding</keyword>
<dbReference type="SUPFAM" id="SSF47823">
    <property type="entry name" value="lambda integrase-like, N-terminal domain"/>
    <property type="match status" value="1"/>
</dbReference>
<accession>A0A409XA78</accession>
<protein>
    <recommendedName>
        <fullName evidence="6">Core-binding (CB) domain-containing protein</fullName>
    </recommendedName>
</protein>
<dbReference type="GO" id="GO:0003677">
    <property type="term" value="F:DNA binding"/>
    <property type="evidence" value="ECO:0007669"/>
    <property type="project" value="UniProtKB-KW"/>
</dbReference>
<dbReference type="PANTHER" id="PTHR34605:SF3">
    <property type="entry name" value="P CELL-TYPE AGGLUTINATION PROTEIN MAP4-LIKE-RELATED"/>
    <property type="match status" value="1"/>
</dbReference>
<dbReference type="InterPro" id="IPR010998">
    <property type="entry name" value="Integrase_recombinase_N"/>
</dbReference>
<evidence type="ECO:0000256" key="1">
    <source>
        <dbReference type="ARBA" id="ARBA00023125"/>
    </source>
</evidence>
<proteinExistence type="predicted"/>
<feature type="compositionally biased region" description="Basic residues" evidence="3">
    <location>
        <begin position="343"/>
        <end position="361"/>
    </location>
</feature>
<gene>
    <name evidence="4" type="ORF">CVT24_011790</name>
</gene>
<feature type="region of interest" description="Disordered" evidence="3">
    <location>
        <begin position="338"/>
        <end position="361"/>
    </location>
</feature>
<dbReference type="SUPFAM" id="SSF56349">
    <property type="entry name" value="DNA breaking-rejoining enzymes"/>
    <property type="match status" value="1"/>
</dbReference>
<evidence type="ECO:0000313" key="4">
    <source>
        <dbReference type="EMBL" id="PPQ87587.1"/>
    </source>
</evidence>
<dbReference type="AlphaFoldDB" id="A0A409XA78"/>
<dbReference type="GO" id="GO:0006310">
    <property type="term" value="P:DNA recombination"/>
    <property type="evidence" value="ECO:0007669"/>
    <property type="project" value="UniProtKB-KW"/>
</dbReference>
<comment type="caution">
    <text evidence="4">The sequence shown here is derived from an EMBL/GenBank/DDBJ whole genome shotgun (WGS) entry which is preliminary data.</text>
</comment>
<sequence length="361" mass="40414">HGNASLLDTSPKLLTNSLLTPSYSLPISDYNNILLALDKCYATSTHDTHSRALKHYRMFCDERSIPQKLRFPAHEVVLLAYAASHLGSFSGGTAKHRINALKTFHDIHNLPWHGSNRLTKVLKGVAFNTPVSSTRPLRAPVTKTMLKRLLNELDLHTPLDAAVAACACTAFWGQCRLGELLPPSSSTLSSTVPKREHLKRSASKHNNTQFYELQLPSTKTNRHGQTITILQQEHATNPLPLLQHHLAINNIPRSATLFSYVSSSRHTPIPLSKRRFLARCNSIWSTLGYPHITGHCFRIGGTSQLLASGVPPDVVKTMGRWSSDAFLRYWRHLDKIAPAQTPRRSHRSRTPKHPSHSPYKK</sequence>
<dbReference type="InterPro" id="IPR013762">
    <property type="entry name" value="Integrase-like_cat_sf"/>
</dbReference>
<dbReference type="STRING" id="181874.A0A409XA78"/>
<keyword evidence="5" id="KW-1185">Reference proteome</keyword>
<dbReference type="InterPro" id="IPR052925">
    <property type="entry name" value="Phage_Integrase-like_Recomb"/>
</dbReference>
<dbReference type="InterPro" id="IPR011010">
    <property type="entry name" value="DNA_brk_join_enz"/>
</dbReference>
<dbReference type="GO" id="GO:0015074">
    <property type="term" value="P:DNA integration"/>
    <property type="evidence" value="ECO:0007669"/>
    <property type="project" value="InterPro"/>
</dbReference>
<name>A0A409XA78_9AGAR</name>
<keyword evidence="2" id="KW-0233">DNA recombination</keyword>
<feature type="non-terminal residue" evidence="4">
    <location>
        <position position="1"/>
    </location>
</feature>
<dbReference type="Gene3D" id="1.10.443.10">
    <property type="entry name" value="Intergrase catalytic core"/>
    <property type="match status" value="1"/>
</dbReference>
<dbReference type="Gene3D" id="1.10.150.130">
    <property type="match status" value="1"/>
</dbReference>
<dbReference type="InParanoid" id="A0A409XA78"/>
<dbReference type="OrthoDB" id="3254696at2759"/>
<dbReference type="PANTHER" id="PTHR34605">
    <property type="entry name" value="PHAGE_INTEGRASE DOMAIN-CONTAINING PROTEIN"/>
    <property type="match status" value="1"/>
</dbReference>
<reference evidence="4 5" key="1">
    <citation type="journal article" date="2018" name="Evol. Lett.">
        <title>Horizontal gene cluster transfer increased hallucinogenic mushroom diversity.</title>
        <authorList>
            <person name="Reynolds H.T."/>
            <person name="Vijayakumar V."/>
            <person name="Gluck-Thaler E."/>
            <person name="Korotkin H.B."/>
            <person name="Matheny P.B."/>
            <person name="Slot J.C."/>
        </authorList>
    </citation>
    <scope>NUCLEOTIDE SEQUENCE [LARGE SCALE GENOMIC DNA]</scope>
    <source>
        <strain evidence="4 5">2629</strain>
    </source>
</reference>
<evidence type="ECO:0000313" key="5">
    <source>
        <dbReference type="Proteomes" id="UP000284842"/>
    </source>
</evidence>
<dbReference type="Proteomes" id="UP000284842">
    <property type="component" value="Unassembled WGS sequence"/>
</dbReference>
<evidence type="ECO:0000256" key="2">
    <source>
        <dbReference type="ARBA" id="ARBA00023172"/>
    </source>
</evidence>
<dbReference type="EMBL" id="NHTK01004234">
    <property type="protein sequence ID" value="PPQ87587.1"/>
    <property type="molecule type" value="Genomic_DNA"/>
</dbReference>
<evidence type="ECO:0008006" key="6">
    <source>
        <dbReference type="Google" id="ProtNLM"/>
    </source>
</evidence>
<evidence type="ECO:0000256" key="3">
    <source>
        <dbReference type="SAM" id="MobiDB-lite"/>
    </source>
</evidence>